<dbReference type="PROSITE" id="PS00018">
    <property type="entry name" value="EF_HAND_1"/>
    <property type="match status" value="2"/>
</dbReference>
<dbReference type="Proteomes" id="UP000623129">
    <property type="component" value="Unassembled WGS sequence"/>
</dbReference>
<sequence length="163" mass="16668">MASSNLSQTQPLSLNLEALSYINSLVEAFRAFDSDSNGLINTAELQGLLSSLGHDRGEQEAKDIITNAGGTQNGQLSIEDFLDVMNAGELGLDGLGNLLEAAVPVLGPAAGSGGMVDGEELAKVLSLVGGASLEDCMEIISCLDGDGDGAVSVEEIKLMASLL</sequence>
<reference evidence="5" key="1">
    <citation type="submission" date="2020-01" db="EMBL/GenBank/DDBJ databases">
        <title>Genome sequence of Kobresia littledalei, the first chromosome-level genome in the family Cyperaceae.</title>
        <authorList>
            <person name="Qu G."/>
        </authorList>
    </citation>
    <scope>NUCLEOTIDE SEQUENCE</scope>
    <source>
        <strain evidence="5">C.B.Clarke</strain>
        <tissue evidence="5">Leaf</tissue>
    </source>
</reference>
<keyword evidence="1" id="KW-0479">Metal-binding</keyword>
<dbReference type="GO" id="GO:0043226">
    <property type="term" value="C:organelle"/>
    <property type="evidence" value="ECO:0007669"/>
    <property type="project" value="UniProtKB-ARBA"/>
</dbReference>
<evidence type="ECO:0000259" key="4">
    <source>
        <dbReference type="PROSITE" id="PS50222"/>
    </source>
</evidence>
<dbReference type="FunFam" id="1.10.238.10:FF:000178">
    <property type="entry name" value="Calmodulin-2 A"/>
    <property type="match status" value="1"/>
</dbReference>
<keyword evidence="2" id="KW-0677">Repeat</keyword>
<proteinExistence type="predicted"/>
<evidence type="ECO:0000313" key="5">
    <source>
        <dbReference type="EMBL" id="KAF3327472.1"/>
    </source>
</evidence>
<dbReference type="EMBL" id="SWLB01000017">
    <property type="protein sequence ID" value="KAF3327472.1"/>
    <property type="molecule type" value="Genomic_DNA"/>
</dbReference>
<feature type="domain" description="EF-hand" evidence="4">
    <location>
        <begin position="20"/>
        <end position="55"/>
    </location>
</feature>
<evidence type="ECO:0000313" key="6">
    <source>
        <dbReference type="Proteomes" id="UP000623129"/>
    </source>
</evidence>
<evidence type="ECO:0000256" key="1">
    <source>
        <dbReference type="ARBA" id="ARBA00022723"/>
    </source>
</evidence>
<comment type="caution">
    <text evidence="5">The sequence shown here is derived from an EMBL/GenBank/DDBJ whole genome shotgun (WGS) entry which is preliminary data.</text>
</comment>
<protein>
    <submittedName>
        <fullName evidence="5">Polcalcin Jun o 2</fullName>
    </submittedName>
</protein>
<gene>
    <name evidence="5" type="ORF">FCM35_KLT07590</name>
</gene>
<organism evidence="5 6">
    <name type="scientific">Carex littledalei</name>
    <dbReference type="NCBI Taxonomy" id="544730"/>
    <lineage>
        <taxon>Eukaryota</taxon>
        <taxon>Viridiplantae</taxon>
        <taxon>Streptophyta</taxon>
        <taxon>Embryophyta</taxon>
        <taxon>Tracheophyta</taxon>
        <taxon>Spermatophyta</taxon>
        <taxon>Magnoliopsida</taxon>
        <taxon>Liliopsida</taxon>
        <taxon>Poales</taxon>
        <taxon>Cyperaceae</taxon>
        <taxon>Cyperoideae</taxon>
        <taxon>Cariceae</taxon>
        <taxon>Carex</taxon>
        <taxon>Carex subgen. Euthyceras</taxon>
    </lineage>
</organism>
<keyword evidence="6" id="KW-1185">Reference proteome</keyword>
<dbReference type="GO" id="GO:0005509">
    <property type="term" value="F:calcium ion binding"/>
    <property type="evidence" value="ECO:0007669"/>
    <property type="project" value="InterPro"/>
</dbReference>
<keyword evidence="3" id="KW-0106">Calcium</keyword>
<evidence type="ECO:0000256" key="2">
    <source>
        <dbReference type="ARBA" id="ARBA00022737"/>
    </source>
</evidence>
<dbReference type="PANTHER" id="PTHR10891">
    <property type="entry name" value="EF-HAND CALCIUM-BINDING DOMAIN CONTAINING PROTEIN"/>
    <property type="match status" value="1"/>
</dbReference>
<dbReference type="SUPFAM" id="SSF47473">
    <property type="entry name" value="EF-hand"/>
    <property type="match status" value="1"/>
</dbReference>
<accession>A0A833QU48</accession>
<dbReference type="CDD" id="cd00051">
    <property type="entry name" value="EFh"/>
    <property type="match status" value="1"/>
</dbReference>
<dbReference type="InterPro" id="IPR039647">
    <property type="entry name" value="EF_hand_pair_protein_CML-like"/>
</dbReference>
<feature type="domain" description="EF-hand" evidence="4">
    <location>
        <begin position="131"/>
        <end position="163"/>
    </location>
</feature>
<dbReference type="PROSITE" id="PS50222">
    <property type="entry name" value="EF_HAND_2"/>
    <property type="match status" value="2"/>
</dbReference>
<dbReference type="Pfam" id="PF13833">
    <property type="entry name" value="EF-hand_8"/>
    <property type="match status" value="1"/>
</dbReference>
<dbReference type="Pfam" id="PF13499">
    <property type="entry name" value="EF-hand_7"/>
    <property type="match status" value="1"/>
</dbReference>
<dbReference type="AlphaFoldDB" id="A0A833QU48"/>
<dbReference type="SMART" id="SM00054">
    <property type="entry name" value="EFh"/>
    <property type="match status" value="3"/>
</dbReference>
<dbReference type="Gene3D" id="1.10.238.10">
    <property type="entry name" value="EF-hand"/>
    <property type="match status" value="2"/>
</dbReference>
<dbReference type="OrthoDB" id="26525at2759"/>
<dbReference type="InterPro" id="IPR018247">
    <property type="entry name" value="EF_Hand_1_Ca_BS"/>
</dbReference>
<dbReference type="InterPro" id="IPR002048">
    <property type="entry name" value="EF_hand_dom"/>
</dbReference>
<name>A0A833QU48_9POAL</name>
<evidence type="ECO:0000256" key="3">
    <source>
        <dbReference type="ARBA" id="ARBA00022837"/>
    </source>
</evidence>
<dbReference type="InterPro" id="IPR011992">
    <property type="entry name" value="EF-hand-dom_pair"/>
</dbReference>